<sequence>MASSTGDYGSELQELQWGSGGTGSSHFLRSSTNFLRNGGVSGGSYEAEDLDTTGGGNSGRSHHTGQQKGYYSPPGTSYTIVERPPSAPHHHSSHTTPYRHRANYNTGGGAISPEQVLRLFGNGVAERRQNERRTPASSPASVSAMRGANSTSQTSGQTVHSPQSPPGPQALSLQELTVRTITMTRDPPDSHHGFGICVKGGKDAGEML</sequence>
<evidence type="ECO:0000256" key="1">
    <source>
        <dbReference type="SAM" id="MobiDB-lite"/>
    </source>
</evidence>
<dbReference type="AlphaFoldDB" id="A0AA39G315"/>
<keyword evidence="3" id="KW-1185">Reference proteome</keyword>
<feature type="region of interest" description="Disordered" evidence="1">
    <location>
        <begin position="184"/>
        <end position="208"/>
    </location>
</feature>
<proteinExistence type="predicted"/>
<dbReference type="EMBL" id="JAQQBR010000003">
    <property type="protein sequence ID" value="KAK0180366.1"/>
    <property type="molecule type" value="Genomic_DNA"/>
</dbReference>
<feature type="compositionally biased region" description="Polar residues" evidence="1">
    <location>
        <begin position="66"/>
        <end position="79"/>
    </location>
</feature>
<organism evidence="2 3">
    <name type="scientific">Microctonus hyperodae</name>
    <name type="common">Parasitoid wasp</name>
    <dbReference type="NCBI Taxonomy" id="165561"/>
    <lineage>
        <taxon>Eukaryota</taxon>
        <taxon>Metazoa</taxon>
        <taxon>Ecdysozoa</taxon>
        <taxon>Arthropoda</taxon>
        <taxon>Hexapoda</taxon>
        <taxon>Insecta</taxon>
        <taxon>Pterygota</taxon>
        <taxon>Neoptera</taxon>
        <taxon>Endopterygota</taxon>
        <taxon>Hymenoptera</taxon>
        <taxon>Apocrita</taxon>
        <taxon>Ichneumonoidea</taxon>
        <taxon>Braconidae</taxon>
        <taxon>Euphorinae</taxon>
        <taxon>Microctonus</taxon>
    </lineage>
</organism>
<protein>
    <recommendedName>
        <fullName evidence="4">PDZ domain-containing protein</fullName>
    </recommendedName>
</protein>
<reference evidence="2" key="2">
    <citation type="submission" date="2023-03" db="EMBL/GenBank/DDBJ databases">
        <authorList>
            <person name="Inwood S.N."/>
            <person name="Skelly J.G."/>
            <person name="Guhlin J."/>
            <person name="Harrop T.W.R."/>
            <person name="Goldson S.G."/>
            <person name="Dearden P.K."/>
        </authorList>
    </citation>
    <scope>NUCLEOTIDE SEQUENCE</scope>
    <source>
        <strain evidence="2">Lincoln</strain>
        <tissue evidence="2">Whole body</tissue>
    </source>
</reference>
<evidence type="ECO:0008006" key="4">
    <source>
        <dbReference type="Google" id="ProtNLM"/>
    </source>
</evidence>
<feature type="compositionally biased region" description="Polar residues" evidence="1">
    <location>
        <begin position="24"/>
        <end position="35"/>
    </location>
</feature>
<name>A0AA39G315_MICHY</name>
<feature type="compositionally biased region" description="Basic and acidic residues" evidence="1">
    <location>
        <begin position="125"/>
        <end position="134"/>
    </location>
</feature>
<accession>A0AA39G315</accession>
<dbReference type="Proteomes" id="UP001168972">
    <property type="component" value="Unassembled WGS sequence"/>
</dbReference>
<feature type="region of interest" description="Disordered" evidence="1">
    <location>
        <begin position="1"/>
        <end position="110"/>
    </location>
</feature>
<feature type="compositionally biased region" description="Polar residues" evidence="1">
    <location>
        <begin position="148"/>
        <end position="162"/>
    </location>
</feature>
<feature type="region of interest" description="Disordered" evidence="1">
    <location>
        <begin position="125"/>
        <end position="170"/>
    </location>
</feature>
<comment type="caution">
    <text evidence="2">The sequence shown here is derived from an EMBL/GenBank/DDBJ whole genome shotgun (WGS) entry which is preliminary data.</text>
</comment>
<evidence type="ECO:0000313" key="2">
    <source>
        <dbReference type="EMBL" id="KAK0180366.1"/>
    </source>
</evidence>
<evidence type="ECO:0000313" key="3">
    <source>
        <dbReference type="Proteomes" id="UP001168972"/>
    </source>
</evidence>
<reference evidence="2" key="1">
    <citation type="journal article" date="2023" name="bioRxiv">
        <title>Scaffold-level genome assemblies of two parasitoid biocontrol wasps reveal the parthenogenesis mechanism and an associated novel virus.</title>
        <authorList>
            <person name="Inwood S."/>
            <person name="Skelly J."/>
            <person name="Guhlin J."/>
            <person name="Harrop T."/>
            <person name="Goldson S."/>
            <person name="Dearden P."/>
        </authorList>
    </citation>
    <scope>NUCLEOTIDE SEQUENCE</scope>
    <source>
        <strain evidence="2">Lincoln</strain>
        <tissue evidence="2">Whole body</tissue>
    </source>
</reference>
<gene>
    <name evidence="2" type="ORF">PV327_006014</name>
</gene>
<feature type="compositionally biased region" description="Basic residues" evidence="1">
    <location>
        <begin position="88"/>
        <end position="102"/>
    </location>
</feature>